<dbReference type="Proteomes" id="UP000251891">
    <property type="component" value="Unassembled WGS sequence"/>
</dbReference>
<organism evidence="2 3">
    <name type="scientific">Actinomadura craniellae</name>
    <dbReference type="NCBI Taxonomy" id="2231787"/>
    <lineage>
        <taxon>Bacteria</taxon>
        <taxon>Bacillati</taxon>
        <taxon>Actinomycetota</taxon>
        <taxon>Actinomycetes</taxon>
        <taxon>Streptosporangiales</taxon>
        <taxon>Thermomonosporaceae</taxon>
        <taxon>Actinomadura</taxon>
    </lineage>
</organism>
<evidence type="ECO:0000313" key="2">
    <source>
        <dbReference type="EMBL" id="RAY13603.1"/>
    </source>
</evidence>
<evidence type="ECO:0000313" key="3">
    <source>
        <dbReference type="Proteomes" id="UP000251891"/>
    </source>
</evidence>
<evidence type="ECO:0000256" key="1">
    <source>
        <dbReference type="SAM" id="MobiDB-lite"/>
    </source>
</evidence>
<feature type="region of interest" description="Disordered" evidence="1">
    <location>
        <begin position="1"/>
        <end position="21"/>
    </location>
</feature>
<dbReference type="RefSeq" id="WP_111869144.1">
    <property type="nucleotide sequence ID" value="NZ_QLYX01000008.1"/>
</dbReference>
<comment type="caution">
    <text evidence="2">The sequence shown here is derived from an EMBL/GenBank/DDBJ whole genome shotgun (WGS) entry which is preliminary data.</text>
</comment>
<dbReference type="AlphaFoldDB" id="A0A365H5U1"/>
<dbReference type="EMBL" id="QLYX01000008">
    <property type="protein sequence ID" value="RAY13603.1"/>
    <property type="molecule type" value="Genomic_DNA"/>
</dbReference>
<reference evidence="2 3" key="1">
    <citation type="submission" date="2018-06" db="EMBL/GenBank/DDBJ databases">
        <title>Actinomadura craniellae sp. nov. isolated from marine sponge Craniella sp.</title>
        <authorList>
            <person name="Li L."/>
            <person name="Xu Q.H."/>
            <person name="Lin H.W."/>
            <person name="Lu Y.H."/>
        </authorList>
    </citation>
    <scope>NUCLEOTIDE SEQUENCE [LARGE SCALE GENOMIC DNA]</scope>
    <source>
        <strain evidence="2 3">LHW63021</strain>
    </source>
</reference>
<keyword evidence="3" id="KW-1185">Reference proteome</keyword>
<name>A0A365H5U1_9ACTN</name>
<sequence>MGKTTTPPADPPGDTPPRPRAVVADTPEKVAALLAADEVTAPATPADVAQAEQEADEAAALVDALERRVVDGDEDITPEEIANAEQLGRFARLRAKATQVRAERTARANRLRACDELRAEILAYADTSGPRFTGLLRDVEQAVNAFTTAVNERNAITRGWYQRMRELSVPDHLNPLPVPPAEHGQLGLVPGTGTFQEQGRALAAGRRRVPVRVDAGGFLTRLMDALKVERPRVREEQLTRLYEALGTLDRHAPDIDPGIRYFRGSGGSVFQVGAEQLAAIPEGHHENQWQRQIKTGELVEITRREAFGQ</sequence>
<accession>A0A365H5U1</accession>
<feature type="compositionally biased region" description="Pro residues" evidence="1">
    <location>
        <begin position="8"/>
        <end position="19"/>
    </location>
</feature>
<protein>
    <submittedName>
        <fullName evidence="2">Uncharacterized protein</fullName>
    </submittedName>
</protein>
<gene>
    <name evidence="2" type="ORF">DPM19_18160</name>
</gene>
<proteinExistence type="predicted"/>